<evidence type="ECO:0000313" key="3">
    <source>
        <dbReference type="Proteomes" id="UP000010478"/>
    </source>
</evidence>
<reference evidence="2 3" key="1">
    <citation type="submission" date="2012-05" db="EMBL/GenBank/DDBJ databases">
        <title>Finished chromosome of genome of Oscillatoria sp. PCC 7112.</title>
        <authorList>
            <consortium name="US DOE Joint Genome Institute"/>
            <person name="Gugger M."/>
            <person name="Coursin T."/>
            <person name="Rippka R."/>
            <person name="Tandeau De Marsac N."/>
            <person name="Huntemann M."/>
            <person name="Wei C.-L."/>
            <person name="Han J."/>
            <person name="Detter J.C."/>
            <person name="Han C."/>
            <person name="Tapia R."/>
            <person name="Davenport K."/>
            <person name="Daligault H."/>
            <person name="Erkkila T."/>
            <person name="Gu W."/>
            <person name="Munk A.C.C."/>
            <person name="Teshima H."/>
            <person name="Xu Y."/>
            <person name="Chain P."/>
            <person name="Chen A."/>
            <person name="Krypides N."/>
            <person name="Mavromatis K."/>
            <person name="Markowitz V."/>
            <person name="Szeto E."/>
            <person name="Ivanova N."/>
            <person name="Mikhailova N."/>
            <person name="Ovchinnikova G."/>
            <person name="Pagani I."/>
            <person name="Pati A."/>
            <person name="Goodwin L."/>
            <person name="Peters L."/>
            <person name="Pitluck S."/>
            <person name="Woyke T."/>
            <person name="Kerfeld C."/>
        </authorList>
    </citation>
    <scope>NUCLEOTIDE SEQUENCE [LARGE SCALE GENOMIC DNA]</scope>
    <source>
        <strain evidence="2 3">PCC 7112</strain>
    </source>
</reference>
<feature type="region of interest" description="Disordered" evidence="1">
    <location>
        <begin position="1"/>
        <end position="86"/>
    </location>
</feature>
<accession>K9VEJ4</accession>
<evidence type="ECO:0000256" key="1">
    <source>
        <dbReference type="SAM" id="MobiDB-lite"/>
    </source>
</evidence>
<gene>
    <name evidence="2" type="ORF">Osc7112_1115</name>
</gene>
<dbReference type="Proteomes" id="UP000010478">
    <property type="component" value="Chromosome"/>
</dbReference>
<protein>
    <submittedName>
        <fullName evidence="2">Uncharacterized protein</fullName>
    </submittedName>
</protein>
<sequence>MPIPLRDGRAGCPSHSGMDGRDAHSTQGWTGGTPIPLRDGRAGRPSHSGKQGLPTPTQEAGFFTESAGCNASFGEKPGFSSPVPKS</sequence>
<dbReference type="HOGENOM" id="CLU_2494909_0_0_3"/>
<dbReference type="AlphaFoldDB" id="K9VEJ4"/>
<proteinExistence type="predicted"/>
<evidence type="ECO:0000313" key="2">
    <source>
        <dbReference type="EMBL" id="AFZ05665.1"/>
    </source>
</evidence>
<name>K9VEJ4_9CYAN</name>
<organism evidence="2 3">
    <name type="scientific">Phormidium nigroviride PCC 7112</name>
    <dbReference type="NCBI Taxonomy" id="179408"/>
    <lineage>
        <taxon>Bacteria</taxon>
        <taxon>Bacillati</taxon>
        <taxon>Cyanobacteriota</taxon>
        <taxon>Cyanophyceae</taxon>
        <taxon>Oscillatoriophycideae</taxon>
        <taxon>Oscillatoriales</taxon>
        <taxon>Oscillatoriaceae</taxon>
        <taxon>Phormidium</taxon>
    </lineage>
</organism>
<dbReference type="EMBL" id="CP003614">
    <property type="protein sequence ID" value="AFZ05665.1"/>
    <property type="molecule type" value="Genomic_DNA"/>
</dbReference>
<dbReference type="KEGG" id="oni:Osc7112_1115"/>
<dbReference type="STRING" id="179408.Osc7112_1115"/>
<keyword evidence="3" id="KW-1185">Reference proteome</keyword>